<comment type="similarity">
    <text evidence="2">Belongs to the UPF0410 family.</text>
</comment>
<reference evidence="9" key="1">
    <citation type="submission" date="2017-01" db="EMBL/GenBank/DDBJ databases">
        <authorList>
            <person name="Varghese N."/>
            <person name="Submissions S."/>
        </authorList>
    </citation>
    <scope>NUCLEOTIDE SEQUENCE [LARGE SCALE GENOMIC DNA]</scope>
    <source>
        <strain evidence="9">DSM 29430</strain>
    </source>
</reference>
<evidence type="ECO:0000256" key="6">
    <source>
        <dbReference type="ARBA" id="ARBA00023136"/>
    </source>
</evidence>
<dbReference type="Proteomes" id="UP000186684">
    <property type="component" value="Unassembled WGS sequence"/>
</dbReference>
<evidence type="ECO:0000256" key="2">
    <source>
        <dbReference type="ARBA" id="ARBA00011006"/>
    </source>
</evidence>
<evidence type="ECO:0000256" key="7">
    <source>
        <dbReference type="SAM" id="Phobius"/>
    </source>
</evidence>
<evidence type="ECO:0000256" key="5">
    <source>
        <dbReference type="ARBA" id="ARBA00022989"/>
    </source>
</evidence>
<feature type="transmembrane region" description="Helical" evidence="7">
    <location>
        <begin position="12"/>
        <end position="31"/>
    </location>
</feature>
<keyword evidence="9" id="KW-1185">Reference proteome</keyword>
<keyword evidence="6 7" id="KW-0472">Membrane</keyword>
<comment type="subcellular location">
    <subcellularLocation>
        <location evidence="1">Cell membrane</location>
        <topology evidence="1">Multi-pass membrane protein</topology>
    </subcellularLocation>
</comment>
<proteinExistence type="inferred from homology"/>
<evidence type="ECO:0000256" key="1">
    <source>
        <dbReference type="ARBA" id="ARBA00004651"/>
    </source>
</evidence>
<name>A0A1N7NG10_9RHOB</name>
<dbReference type="RefSeq" id="WP_076448573.1">
    <property type="nucleotide sequence ID" value="NZ_FTOQ01000008.1"/>
</dbReference>
<protein>
    <submittedName>
        <fullName evidence="8">Transglycosylase associated protein</fullName>
    </submittedName>
</protein>
<dbReference type="STRING" id="633194.SAMN05421759_10856"/>
<dbReference type="GO" id="GO:0005886">
    <property type="term" value="C:plasma membrane"/>
    <property type="evidence" value="ECO:0007669"/>
    <property type="project" value="UniProtKB-SubCell"/>
</dbReference>
<keyword evidence="5 7" id="KW-1133">Transmembrane helix</keyword>
<feature type="transmembrane region" description="Helical" evidence="7">
    <location>
        <begin position="66"/>
        <end position="84"/>
    </location>
</feature>
<evidence type="ECO:0000256" key="4">
    <source>
        <dbReference type="ARBA" id="ARBA00022692"/>
    </source>
</evidence>
<dbReference type="InterPro" id="IPR007341">
    <property type="entry name" value="Transgly_assoc"/>
</dbReference>
<evidence type="ECO:0000313" key="9">
    <source>
        <dbReference type="Proteomes" id="UP000186684"/>
    </source>
</evidence>
<keyword evidence="4 7" id="KW-0812">Transmembrane</keyword>
<gene>
    <name evidence="8" type="ORF">SAMN05421759_10856</name>
</gene>
<keyword evidence="3" id="KW-1003">Cell membrane</keyword>
<evidence type="ECO:0000256" key="3">
    <source>
        <dbReference type="ARBA" id="ARBA00022475"/>
    </source>
</evidence>
<sequence>MEAFLDVLGAVSLTLLVLIGLLSGWIASVIAGGHRVRYIVLGVVGAVALPFLLAALGVGILAAGGLIAILIAALIGAVIVLALARMLER</sequence>
<organism evidence="8 9">
    <name type="scientific">Roseivivax lentus</name>
    <dbReference type="NCBI Taxonomy" id="633194"/>
    <lineage>
        <taxon>Bacteria</taxon>
        <taxon>Pseudomonadati</taxon>
        <taxon>Pseudomonadota</taxon>
        <taxon>Alphaproteobacteria</taxon>
        <taxon>Rhodobacterales</taxon>
        <taxon>Roseobacteraceae</taxon>
        <taxon>Roseivivax</taxon>
    </lineage>
</organism>
<feature type="transmembrane region" description="Helical" evidence="7">
    <location>
        <begin position="38"/>
        <end position="60"/>
    </location>
</feature>
<dbReference type="EMBL" id="FTOQ01000008">
    <property type="protein sequence ID" value="SIS97222.1"/>
    <property type="molecule type" value="Genomic_DNA"/>
</dbReference>
<dbReference type="AlphaFoldDB" id="A0A1N7NG10"/>
<accession>A0A1N7NG10</accession>
<dbReference type="Pfam" id="PF04226">
    <property type="entry name" value="Transgly_assoc"/>
    <property type="match status" value="1"/>
</dbReference>
<evidence type="ECO:0000313" key="8">
    <source>
        <dbReference type="EMBL" id="SIS97222.1"/>
    </source>
</evidence>